<name>A0AAV2HGJ5_LYMST</name>
<evidence type="ECO:0000313" key="3">
    <source>
        <dbReference type="Proteomes" id="UP001497497"/>
    </source>
</evidence>
<accession>A0AAV2HGJ5</accession>
<organism evidence="2 3">
    <name type="scientific">Lymnaea stagnalis</name>
    <name type="common">Great pond snail</name>
    <name type="synonym">Helix stagnalis</name>
    <dbReference type="NCBI Taxonomy" id="6523"/>
    <lineage>
        <taxon>Eukaryota</taxon>
        <taxon>Metazoa</taxon>
        <taxon>Spiralia</taxon>
        <taxon>Lophotrochozoa</taxon>
        <taxon>Mollusca</taxon>
        <taxon>Gastropoda</taxon>
        <taxon>Heterobranchia</taxon>
        <taxon>Euthyneura</taxon>
        <taxon>Panpulmonata</taxon>
        <taxon>Hygrophila</taxon>
        <taxon>Lymnaeoidea</taxon>
        <taxon>Lymnaeidae</taxon>
        <taxon>Lymnaea</taxon>
    </lineage>
</organism>
<sequence>MYNNSSMMVPKPRDNMSRAMYHRPYHQRNNHVVWLPVVSPHNEISSGMHYVDSPLSCVHHVAPQSPSVELAYITSPPLSLENFAYTPAPPHLMSTPPNQVHYYTNNGLSQPVGLVSRTYAPYVFLETPCNYIQPVSQSGSCSSLSAHSSDVNDQFGGVGGISLQNGHVNYNPDNRYTNVDSTINEKFSMTPPYPHDQPSTWTTAHNNMISSDPYSNGLNPESPNLTNYRVLNH</sequence>
<comment type="caution">
    <text evidence="2">The sequence shown here is derived from an EMBL/GenBank/DDBJ whole genome shotgun (WGS) entry which is preliminary data.</text>
</comment>
<protein>
    <submittedName>
        <fullName evidence="2">Uncharacterized protein</fullName>
    </submittedName>
</protein>
<evidence type="ECO:0000313" key="2">
    <source>
        <dbReference type="EMBL" id="CAL1532449.1"/>
    </source>
</evidence>
<evidence type="ECO:0000256" key="1">
    <source>
        <dbReference type="SAM" id="MobiDB-lite"/>
    </source>
</evidence>
<reference evidence="2 3" key="1">
    <citation type="submission" date="2024-04" db="EMBL/GenBank/DDBJ databases">
        <authorList>
            <consortium name="Genoscope - CEA"/>
            <person name="William W."/>
        </authorList>
    </citation>
    <scope>NUCLEOTIDE SEQUENCE [LARGE SCALE GENOMIC DNA]</scope>
</reference>
<dbReference type="Proteomes" id="UP001497497">
    <property type="component" value="Unassembled WGS sequence"/>
</dbReference>
<dbReference type="EMBL" id="CAXITT010000117">
    <property type="protein sequence ID" value="CAL1532449.1"/>
    <property type="molecule type" value="Genomic_DNA"/>
</dbReference>
<feature type="region of interest" description="Disordered" evidence="1">
    <location>
        <begin position="200"/>
        <end position="226"/>
    </location>
</feature>
<gene>
    <name evidence="2" type="ORF">GSLYS_00006528001</name>
</gene>
<keyword evidence="3" id="KW-1185">Reference proteome</keyword>
<feature type="non-terminal residue" evidence="2">
    <location>
        <position position="233"/>
    </location>
</feature>
<proteinExistence type="predicted"/>
<dbReference type="AlphaFoldDB" id="A0AAV2HGJ5"/>